<organism evidence="1 2">
    <name type="scientific">Cotesia glomerata</name>
    <name type="common">Lepidopteran parasitic wasp</name>
    <name type="synonym">Apanteles glomeratus</name>
    <dbReference type="NCBI Taxonomy" id="32391"/>
    <lineage>
        <taxon>Eukaryota</taxon>
        <taxon>Metazoa</taxon>
        <taxon>Ecdysozoa</taxon>
        <taxon>Arthropoda</taxon>
        <taxon>Hexapoda</taxon>
        <taxon>Insecta</taxon>
        <taxon>Pterygota</taxon>
        <taxon>Neoptera</taxon>
        <taxon>Endopterygota</taxon>
        <taxon>Hymenoptera</taxon>
        <taxon>Apocrita</taxon>
        <taxon>Ichneumonoidea</taxon>
        <taxon>Braconidae</taxon>
        <taxon>Microgastrinae</taxon>
        <taxon>Cotesia</taxon>
    </lineage>
</organism>
<reference evidence="1 2" key="1">
    <citation type="journal article" date="2021" name="J. Hered.">
        <title>A chromosome-level genome assembly of the parasitoid wasp, Cotesia glomerata (Hymenoptera: Braconidae).</title>
        <authorList>
            <person name="Pinto B.J."/>
            <person name="Weis J.J."/>
            <person name="Gamble T."/>
            <person name="Ode P.J."/>
            <person name="Paul R."/>
            <person name="Zaspel J.M."/>
        </authorList>
    </citation>
    <scope>NUCLEOTIDE SEQUENCE [LARGE SCALE GENOMIC DNA]</scope>
    <source>
        <strain evidence="1">CgM1</strain>
    </source>
</reference>
<name>A0AAV7J6P5_COTGL</name>
<dbReference type="EMBL" id="JAHXZJ010000001">
    <property type="protein sequence ID" value="KAH0567944.1"/>
    <property type="molecule type" value="Genomic_DNA"/>
</dbReference>
<gene>
    <name evidence="1" type="ORF">KQX54_016478</name>
</gene>
<evidence type="ECO:0000313" key="1">
    <source>
        <dbReference type="EMBL" id="KAH0567944.1"/>
    </source>
</evidence>
<dbReference type="AlphaFoldDB" id="A0AAV7J6P5"/>
<evidence type="ECO:0008006" key="3">
    <source>
        <dbReference type="Google" id="ProtNLM"/>
    </source>
</evidence>
<proteinExistence type="predicted"/>
<evidence type="ECO:0000313" key="2">
    <source>
        <dbReference type="Proteomes" id="UP000826195"/>
    </source>
</evidence>
<keyword evidence="2" id="KW-1185">Reference proteome</keyword>
<sequence length="215" mass="24386">MSKKPRQKKLALIWWVESKETDIVPLLKVPKRYNNTANNSYKKDTILPCSSTLSYSPIEAKQTTCLNMSSSLIPISNSKQIATELEASYVPEQNKECCLKTQNEAHFNGLIKVEVAPNTNLFMQEETKLRIESVAENNWRALVGEALEEIYGENIINYSAEGKGPDSRPAIDHRVFKGLFQWAKSIATEEITSKKFVKSILHKCSNKRKYAVTDN</sequence>
<protein>
    <recommendedName>
        <fullName evidence="3">BEN domain-containing protein</fullName>
    </recommendedName>
</protein>
<accession>A0AAV7J6P5</accession>
<dbReference type="Proteomes" id="UP000826195">
    <property type="component" value="Unassembled WGS sequence"/>
</dbReference>
<comment type="caution">
    <text evidence="1">The sequence shown here is derived from an EMBL/GenBank/DDBJ whole genome shotgun (WGS) entry which is preliminary data.</text>
</comment>